<dbReference type="NCBIfam" id="TIGR00739">
    <property type="entry name" value="yajC"/>
    <property type="match status" value="1"/>
</dbReference>
<keyword evidence="5" id="KW-0653">Protein transport</keyword>
<keyword evidence="6 9" id="KW-1133">Transmembrane helix</keyword>
<dbReference type="Pfam" id="PF02699">
    <property type="entry name" value="YajC"/>
    <property type="match status" value="1"/>
</dbReference>
<sequence length="109" mass="12160">MKFLIIALISMSAFAEGNPQDASFASFIPLILLMVVFYFLLIRPQSKKAKEHKELLNELKKNDEVVTNGGTLGKVIKVEDSFVQVEISENVVIKVQKQAITQKLPKGTI</sequence>
<evidence type="ECO:0000256" key="1">
    <source>
        <dbReference type="ARBA" id="ARBA00004162"/>
    </source>
</evidence>
<dbReference type="PANTHER" id="PTHR33909:SF1">
    <property type="entry name" value="SEC TRANSLOCON ACCESSORY COMPLEX SUBUNIT YAJC"/>
    <property type="match status" value="1"/>
</dbReference>
<dbReference type="PANTHER" id="PTHR33909">
    <property type="entry name" value="SEC TRANSLOCON ACCESSORY COMPLEX SUBUNIT YAJC"/>
    <property type="match status" value="1"/>
</dbReference>
<reference evidence="10" key="1">
    <citation type="submission" date="2016-10" db="EMBL/GenBank/DDBJ databases">
        <authorList>
            <person name="de Groot N.N."/>
        </authorList>
    </citation>
    <scope>NUCLEOTIDE SEQUENCE</scope>
</reference>
<dbReference type="EMBL" id="FPHJ01000065">
    <property type="protein sequence ID" value="SFV69058.1"/>
    <property type="molecule type" value="Genomic_DNA"/>
</dbReference>
<evidence type="ECO:0000256" key="7">
    <source>
        <dbReference type="ARBA" id="ARBA00023010"/>
    </source>
</evidence>
<dbReference type="SMART" id="SM01323">
    <property type="entry name" value="YajC"/>
    <property type="match status" value="1"/>
</dbReference>
<accession>A0A1W1CT56</accession>
<keyword evidence="4 9" id="KW-0812">Transmembrane</keyword>
<organism evidence="10">
    <name type="scientific">hydrothermal vent metagenome</name>
    <dbReference type="NCBI Taxonomy" id="652676"/>
    <lineage>
        <taxon>unclassified sequences</taxon>
        <taxon>metagenomes</taxon>
        <taxon>ecological metagenomes</taxon>
    </lineage>
</organism>
<evidence type="ECO:0000256" key="4">
    <source>
        <dbReference type="ARBA" id="ARBA00022692"/>
    </source>
</evidence>
<proteinExistence type="predicted"/>
<evidence type="ECO:0000256" key="2">
    <source>
        <dbReference type="ARBA" id="ARBA00022448"/>
    </source>
</evidence>
<dbReference type="AlphaFoldDB" id="A0A1W1CT56"/>
<dbReference type="GO" id="GO:0005886">
    <property type="term" value="C:plasma membrane"/>
    <property type="evidence" value="ECO:0007669"/>
    <property type="project" value="UniProtKB-SubCell"/>
</dbReference>
<dbReference type="InterPro" id="IPR003849">
    <property type="entry name" value="Preprotein_translocase_YajC"/>
</dbReference>
<evidence type="ECO:0000256" key="5">
    <source>
        <dbReference type="ARBA" id="ARBA00022927"/>
    </source>
</evidence>
<feature type="transmembrane region" description="Helical" evidence="9">
    <location>
        <begin position="25"/>
        <end position="42"/>
    </location>
</feature>
<evidence type="ECO:0000256" key="6">
    <source>
        <dbReference type="ARBA" id="ARBA00022989"/>
    </source>
</evidence>
<gene>
    <name evidence="10" type="ORF">MNB_SUP05-5-15</name>
</gene>
<evidence type="ECO:0000313" key="10">
    <source>
        <dbReference type="EMBL" id="SFV69058.1"/>
    </source>
</evidence>
<keyword evidence="2" id="KW-0813">Transport</keyword>
<evidence type="ECO:0000256" key="8">
    <source>
        <dbReference type="ARBA" id="ARBA00023136"/>
    </source>
</evidence>
<protein>
    <submittedName>
        <fullName evidence="10">Preprotein translocase subunit YajC (TC 3.A.5.1.1)</fullName>
    </submittedName>
</protein>
<keyword evidence="3" id="KW-1003">Cell membrane</keyword>
<evidence type="ECO:0000256" key="3">
    <source>
        <dbReference type="ARBA" id="ARBA00022475"/>
    </source>
</evidence>
<keyword evidence="8 9" id="KW-0472">Membrane</keyword>
<keyword evidence="7" id="KW-0811">Translocation</keyword>
<evidence type="ECO:0000256" key="9">
    <source>
        <dbReference type="SAM" id="Phobius"/>
    </source>
</evidence>
<dbReference type="PRINTS" id="PR01853">
    <property type="entry name" value="YAJCTRNLCASE"/>
</dbReference>
<comment type="subcellular location">
    <subcellularLocation>
        <location evidence="1">Cell membrane</location>
        <topology evidence="1">Single-pass membrane protein</topology>
    </subcellularLocation>
</comment>
<dbReference type="GO" id="GO:0015031">
    <property type="term" value="P:protein transport"/>
    <property type="evidence" value="ECO:0007669"/>
    <property type="project" value="UniProtKB-KW"/>
</dbReference>
<name>A0A1W1CT56_9ZZZZ</name>